<keyword evidence="10" id="KW-1185">Reference proteome</keyword>
<dbReference type="eggNOG" id="COG0501">
    <property type="taxonomic scope" value="Bacteria"/>
</dbReference>
<name>D4ZB85_SHEVD</name>
<evidence type="ECO:0000256" key="6">
    <source>
        <dbReference type="RuleBase" id="RU003983"/>
    </source>
</evidence>
<evidence type="ECO:0000259" key="8">
    <source>
        <dbReference type="Pfam" id="PF01435"/>
    </source>
</evidence>
<accession>D4ZB85</accession>
<feature type="domain" description="Peptidase M48" evidence="8">
    <location>
        <begin position="72"/>
        <end position="252"/>
    </location>
</feature>
<dbReference type="CDD" id="cd07331">
    <property type="entry name" value="M48C_Oma1_like"/>
    <property type="match status" value="1"/>
</dbReference>
<keyword evidence="7" id="KW-0732">Signal</keyword>
<dbReference type="Gene3D" id="3.30.2010.10">
    <property type="entry name" value="Metalloproteases ('zincins'), catalytic domain"/>
    <property type="match status" value="1"/>
</dbReference>
<dbReference type="InterPro" id="IPR001915">
    <property type="entry name" value="Peptidase_M48"/>
</dbReference>
<evidence type="ECO:0000256" key="2">
    <source>
        <dbReference type="ARBA" id="ARBA00022723"/>
    </source>
</evidence>
<dbReference type="GO" id="GO:0046872">
    <property type="term" value="F:metal ion binding"/>
    <property type="evidence" value="ECO:0007669"/>
    <property type="project" value="UniProtKB-KW"/>
</dbReference>
<comment type="cofactor">
    <cofactor evidence="6">
        <name>Zn(2+)</name>
        <dbReference type="ChEBI" id="CHEBI:29105"/>
    </cofactor>
    <text evidence="6">Binds 1 zinc ion per subunit.</text>
</comment>
<dbReference type="AlphaFoldDB" id="D4ZB85"/>
<dbReference type="PROSITE" id="PS51257">
    <property type="entry name" value="PROKAR_LIPOPROTEIN"/>
    <property type="match status" value="1"/>
</dbReference>
<gene>
    <name evidence="9" type="ordered locus">SVI_3309</name>
</gene>
<protein>
    <submittedName>
        <fullName evidence="9">Peptidase, M48 family</fullName>
    </submittedName>
</protein>
<dbReference type="GO" id="GO:0004222">
    <property type="term" value="F:metalloendopeptidase activity"/>
    <property type="evidence" value="ECO:0007669"/>
    <property type="project" value="InterPro"/>
</dbReference>
<sequence length="275" mass="29796">MIKTKDHLQMKSIPVLLLSALLLSGCATHQSPTGRGQTLLFSSQEISLMGDSSFEQIKKQEKVSKNNKLVTYVDCVANRVTAVLPNKGLKWDVVVFESDQVNAFALPGGHIGVYTGLLKIAENEDQLATVIGHEVAHVLANHSNEQVSRAQMTGIGMQLADAALGAGGVSNKDLYMAALGLGTQVGFILPYGREQESEADIMGVELMARAGFDPRQSMQLWLNMAKVGGDQGPELLSTHPSHSHRIDDLSQMQAQVMPLYLASKDKVRNSCRISK</sequence>
<dbReference type="PANTHER" id="PTHR22726:SF24">
    <property type="entry name" value="M48 FAMILY METALLOPEPTIDASE"/>
    <property type="match status" value="1"/>
</dbReference>
<dbReference type="Proteomes" id="UP000002350">
    <property type="component" value="Chromosome"/>
</dbReference>
<dbReference type="HOGENOM" id="CLU_029002_5_0_6"/>
<evidence type="ECO:0000256" key="4">
    <source>
        <dbReference type="ARBA" id="ARBA00022833"/>
    </source>
</evidence>
<keyword evidence="3 6" id="KW-0378">Hydrolase</keyword>
<dbReference type="GO" id="GO:0016020">
    <property type="term" value="C:membrane"/>
    <property type="evidence" value="ECO:0007669"/>
    <property type="project" value="TreeGrafter"/>
</dbReference>
<keyword evidence="2" id="KW-0479">Metal-binding</keyword>
<dbReference type="GO" id="GO:0051603">
    <property type="term" value="P:proteolysis involved in protein catabolic process"/>
    <property type="evidence" value="ECO:0007669"/>
    <property type="project" value="TreeGrafter"/>
</dbReference>
<comment type="similarity">
    <text evidence="6">Belongs to the peptidase M48 family.</text>
</comment>
<proteinExistence type="inferred from homology"/>
<dbReference type="InterPro" id="IPR051156">
    <property type="entry name" value="Mito/Outer_Membr_Metalloprot"/>
</dbReference>
<reference evidence="10" key="1">
    <citation type="journal article" date="2010" name="Mol. Biosyst.">
        <title>Complete genome sequence and comparative analysis of Shewanella violacea, a psychrophilic and piezophilic bacterium from deep sea floor sediments.</title>
        <authorList>
            <person name="Aono E."/>
            <person name="Baba T."/>
            <person name="Ara T."/>
            <person name="Nishi T."/>
            <person name="Nakamichi T."/>
            <person name="Inamoto E."/>
            <person name="Toyonaga H."/>
            <person name="Hasegawa M."/>
            <person name="Takai Y."/>
            <person name="Okumura Y."/>
            <person name="Baba M."/>
            <person name="Tomita M."/>
            <person name="Kato C."/>
            <person name="Oshima T."/>
            <person name="Nakasone K."/>
            <person name="Mori H."/>
        </authorList>
    </citation>
    <scope>NUCLEOTIDE SEQUENCE [LARGE SCALE GENOMIC DNA]</scope>
    <source>
        <strain evidence="10">JCM 10179 / CIP 106290 / LMG 19151 / DSS12</strain>
    </source>
</reference>
<evidence type="ECO:0000313" key="10">
    <source>
        <dbReference type="Proteomes" id="UP000002350"/>
    </source>
</evidence>
<dbReference type="PANTHER" id="PTHR22726">
    <property type="entry name" value="METALLOENDOPEPTIDASE OMA1"/>
    <property type="match status" value="1"/>
</dbReference>
<evidence type="ECO:0000256" key="3">
    <source>
        <dbReference type="ARBA" id="ARBA00022801"/>
    </source>
</evidence>
<organism evidence="9 10">
    <name type="scientific">Shewanella violacea (strain JCM 10179 / CIP 106290 / LMG 19151 / DSS12)</name>
    <dbReference type="NCBI Taxonomy" id="637905"/>
    <lineage>
        <taxon>Bacteria</taxon>
        <taxon>Pseudomonadati</taxon>
        <taxon>Pseudomonadota</taxon>
        <taxon>Gammaproteobacteria</taxon>
        <taxon>Alteromonadales</taxon>
        <taxon>Shewanellaceae</taxon>
        <taxon>Shewanella</taxon>
    </lineage>
</organism>
<evidence type="ECO:0000313" key="9">
    <source>
        <dbReference type="EMBL" id="BAJ03280.1"/>
    </source>
</evidence>
<dbReference type="Pfam" id="PF01435">
    <property type="entry name" value="Peptidase_M48"/>
    <property type="match status" value="1"/>
</dbReference>
<dbReference type="STRING" id="637905.SVI_3309"/>
<evidence type="ECO:0000256" key="7">
    <source>
        <dbReference type="SAM" id="SignalP"/>
    </source>
</evidence>
<dbReference type="KEGG" id="svo:SVI_3309"/>
<feature type="signal peptide" evidence="7">
    <location>
        <begin position="1"/>
        <end position="29"/>
    </location>
</feature>
<evidence type="ECO:0000256" key="1">
    <source>
        <dbReference type="ARBA" id="ARBA00022670"/>
    </source>
</evidence>
<dbReference type="EMBL" id="AP011177">
    <property type="protein sequence ID" value="BAJ03280.1"/>
    <property type="molecule type" value="Genomic_DNA"/>
</dbReference>
<feature type="chain" id="PRO_5003068633" evidence="7">
    <location>
        <begin position="30"/>
        <end position="275"/>
    </location>
</feature>
<keyword evidence="5 6" id="KW-0482">Metalloprotease</keyword>
<evidence type="ECO:0000256" key="5">
    <source>
        <dbReference type="ARBA" id="ARBA00023049"/>
    </source>
</evidence>
<keyword evidence="1 6" id="KW-0645">Protease</keyword>
<keyword evidence="4 6" id="KW-0862">Zinc</keyword>